<dbReference type="EMBL" id="CAXLJM020000072">
    <property type="protein sequence ID" value="CAL8127927.1"/>
    <property type="molecule type" value="Genomic_DNA"/>
</dbReference>
<reference evidence="1 2" key="1">
    <citation type="submission" date="2024-08" db="EMBL/GenBank/DDBJ databases">
        <authorList>
            <person name="Cucini C."/>
            <person name="Frati F."/>
        </authorList>
    </citation>
    <scope>NUCLEOTIDE SEQUENCE [LARGE SCALE GENOMIC DNA]</scope>
</reference>
<organism evidence="1 2">
    <name type="scientific">Orchesella dallaii</name>
    <dbReference type="NCBI Taxonomy" id="48710"/>
    <lineage>
        <taxon>Eukaryota</taxon>
        <taxon>Metazoa</taxon>
        <taxon>Ecdysozoa</taxon>
        <taxon>Arthropoda</taxon>
        <taxon>Hexapoda</taxon>
        <taxon>Collembola</taxon>
        <taxon>Entomobryomorpha</taxon>
        <taxon>Entomobryoidea</taxon>
        <taxon>Orchesellidae</taxon>
        <taxon>Orchesellinae</taxon>
        <taxon>Orchesella</taxon>
    </lineage>
</organism>
<proteinExistence type="predicted"/>
<evidence type="ECO:0000313" key="1">
    <source>
        <dbReference type="EMBL" id="CAL8127927.1"/>
    </source>
</evidence>
<comment type="caution">
    <text evidence="1">The sequence shown here is derived from an EMBL/GenBank/DDBJ whole genome shotgun (WGS) entry which is preliminary data.</text>
</comment>
<accession>A0ABP1RGU7</accession>
<evidence type="ECO:0008006" key="3">
    <source>
        <dbReference type="Google" id="ProtNLM"/>
    </source>
</evidence>
<protein>
    <recommendedName>
        <fullName evidence="3">F-box domain-containing protein</fullName>
    </recommendedName>
</protein>
<dbReference type="Proteomes" id="UP001642540">
    <property type="component" value="Unassembled WGS sequence"/>
</dbReference>
<evidence type="ECO:0000313" key="2">
    <source>
        <dbReference type="Proteomes" id="UP001642540"/>
    </source>
</evidence>
<sequence>MEEEIQTMDDLPLEVIEKIVDKLKLGETDVDDDRKTMFNIRLVNSRWKAAMENVLEQKCLASWTKWKVVRYTNLLPQLFKWVRMYGSAHIAIPQSLETIGGNPFITKSMYTDDSRDHEEAGWKIIPSQKFFTEWGHGQTITSFKTHNSHPPKEMYEILCLLPNLKALGVPIDIQKDEEIFMKNQALPPLPSLKILELFNPKPENQYRDYFRWFLNAYAGHIVHLKLASENSVALRNTKKISAKSDSDSKNSHKMYGNLRRLKVYMPGGTFFKKTEANIPLTHLSIEHYEKPVSMKGLKVIVDFICKFEKTLVKLHVDVELGDAIALSGEQVPAPPEAIFLKLTDFAYNLPLPVHERMLFKRWFIQRYPELKYLQFVRHHDNIAAVMVRLGFGYNPDETRESELERYFGSEGYWLGSPKLEKISLRTCQENGDQELVEVMRPQPPFRWPS</sequence>
<name>A0ABP1RGU7_9HEXA</name>
<keyword evidence="2" id="KW-1185">Reference proteome</keyword>
<gene>
    <name evidence="1" type="ORF">ODALV1_LOCUS22014</name>
</gene>